<feature type="binding site" evidence="11">
    <location>
        <position position="171"/>
    </location>
    <ligand>
        <name>substrate</name>
    </ligand>
</feature>
<dbReference type="HAMAP" id="MF_00225">
    <property type="entry name" value="DHO_dh_type2"/>
    <property type="match status" value="1"/>
</dbReference>
<gene>
    <name evidence="11" type="primary">pyrD</name>
    <name evidence="13" type="ORF">HYS17_10480</name>
</gene>
<feature type="binding site" evidence="11">
    <location>
        <position position="140"/>
    </location>
    <ligand>
        <name>FMN</name>
        <dbReference type="ChEBI" id="CHEBI:58210"/>
    </ligand>
</feature>
<dbReference type="EMBL" id="CP066681">
    <property type="protein sequence ID" value="QQG35913.1"/>
    <property type="molecule type" value="Genomic_DNA"/>
</dbReference>
<feature type="binding site" evidence="11">
    <location>
        <position position="214"/>
    </location>
    <ligand>
        <name>FMN</name>
        <dbReference type="ChEBI" id="CHEBI:58210"/>
    </ligand>
</feature>
<feature type="binding site" evidence="11">
    <location>
        <position position="171"/>
    </location>
    <ligand>
        <name>FMN</name>
        <dbReference type="ChEBI" id="CHEBI:58210"/>
    </ligand>
</feature>
<evidence type="ECO:0000256" key="10">
    <source>
        <dbReference type="ARBA" id="ARBA00048639"/>
    </source>
</evidence>
<accession>A0A7T5UHS4</accession>
<comment type="catalytic activity">
    <reaction evidence="10 11">
        <text>(S)-dihydroorotate + a quinone = orotate + a quinol</text>
        <dbReference type="Rhea" id="RHEA:30187"/>
        <dbReference type="ChEBI" id="CHEBI:24646"/>
        <dbReference type="ChEBI" id="CHEBI:30839"/>
        <dbReference type="ChEBI" id="CHEBI:30864"/>
        <dbReference type="ChEBI" id="CHEBI:132124"/>
        <dbReference type="EC" id="1.3.5.2"/>
    </reaction>
</comment>
<dbReference type="PROSITE" id="PS00911">
    <property type="entry name" value="DHODEHASE_1"/>
    <property type="match status" value="1"/>
</dbReference>
<name>A0A7T5UHS4_9BACT</name>
<keyword evidence="6 11" id="KW-0288">FMN</keyword>
<evidence type="ECO:0000256" key="7">
    <source>
        <dbReference type="ARBA" id="ARBA00022975"/>
    </source>
</evidence>
<comment type="cofactor">
    <cofactor evidence="11">
        <name>FMN</name>
        <dbReference type="ChEBI" id="CHEBI:58210"/>
    </cofactor>
    <text evidence="11">Binds 1 FMN per subunit.</text>
</comment>
<dbReference type="InterPro" id="IPR001295">
    <property type="entry name" value="Dihydroorotate_DH_CS"/>
</dbReference>
<dbReference type="Pfam" id="PF01180">
    <property type="entry name" value="DHO_dh"/>
    <property type="match status" value="1"/>
</dbReference>
<evidence type="ECO:0000256" key="2">
    <source>
        <dbReference type="ARBA" id="ARBA00004370"/>
    </source>
</evidence>
<comment type="similarity">
    <text evidence="4 11">Belongs to the dihydroorotate dehydrogenase family. Type 2 subfamily.</text>
</comment>
<evidence type="ECO:0000256" key="9">
    <source>
        <dbReference type="ARBA" id="ARBA00023136"/>
    </source>
</evidence>
<dbReference type="NCBIfam" id="TIGR01036">
    <property type="entry name" value="pyrD_sub2"/>
    <property type="match status" value="1"/>
</dbReference>
<comment type="subcellular location">
    <subcellularLocation>
        <location evidence="11">Cell membrane</location>
        <topology evidence="11">Peripheral membrane protein</topology>
    </subcellularLocation>
    <subcellularLocation>
        <location evidence="2">Membrane</location>
    </subcellularLocation>
</comment>
<comment type="function">
    <text evidence="1 11">Catalyzes the conversion of dihydroorotate to orotate with quinone as electron acceptor.</text>
</comment>
<evidence type="ECO:0000256" key="3">
    <source>
        <dbReference type="ARBA" id="ARBA00005161"/>
    </source>
</evidence>
<protein>
    <recommendedName>
        <fullName evidence="11">Dihydroorotate dehydrogenase (quinone)</fullName>
        <ecNumber evidence="11">1.3.5.2</ecNumber>
    </recommendedName>
    <alternativeName>
        <fullName evidence="11">DHOdehase</fullName>
        <shortName evidence="11">DHOD</shortName>
        <shortName evidence="11">DHODase</shortName>
    </alternativeName>
    <alternativeName>
        <fullName evidence="11">Dihydroorotate oxidase</fullName>
    </alternativeName>
</protein>
<keyword evidence="7 11" id="KW-0665">Pyrimidine biosynthesis</keyword>
<dbReference type="EC" id="1.3.5.2" evidence="11"/>
<evidence type="ECO:0000256" key="4">
    <source>
        <dbReference type="ARBA" id="ARBA00005359"/>
    </source>
</evidence>
<keyword evidence="5 11" id="KW-0285">Flavoprotein</keyword>
<evidence type="ECO:0000313" key="13">
    <source>
        <dbReference type="EMBL" id="QQG35913.1"/>
    </source>
</evidence>
<evidence type="ECO:0000256" key="6">
    <source>
        <dbReference type="ARBA" id="ARBA00022643"/>
    </source>
</evidence>
<feature type="binding site" evidence="11">
    <location>
        <position position="82"/>
    </location>
    <ligand>
        <name>FMN</name>
        <dbReference type="ChEBI" id="CHEBI:58210"/>
    </ligand>
</feature>
<comment type="subunit">
    <text evidence="11">Monomer.</text>
</comment>
<keyword evidence="11" id="KW-1003">Cell membrane</keyword>
<sequence length="363" mass="39475">MLFELARPLLHRLDPETAHHLTLKGLKALPACKPRRDDAALSVTLWNRSFPNPVGLAAGFDKNAEVMAPMLGFGFGFVEAGTVTPRAQEGNPRPRVFRSARDQAVINRMGFPNQGVDAFRRNLESFLSVKPRPRGIIGINIGMNKDQTDPARDYCALVRQLGPLADYLTVNISSPNTPGLRDLQNKANLLALLAQILEERARACPQDTPPLLVKLAPDLTEEQMSDIAAAALQSGIDGLILTNTTLARPGSLAQPFGAERGGLSGLPLRKNALGVLRRFYELTEGKIPLIGVGGITDGNDAYDRIRAGASLVQLYSALVFQGPDMIKDIKQTLIERLKTDGFNRIEDAIGADHHKTAMKRHAS</sequence>
<dbReference type="GO" id="GO:0044205">
    <property type="term" value="P:'de novo' UMP biosynthetic process"/>
    <property type="evidence" value="ECO:0007669"/>
    <property type="project" value="UniProtKB-UniRule"/>
</dbReference>
<feature type="binding site" evidence="11">
    <location>
        <begin position="315"/>
        <end position="316"/>
    </location>
    <ligand>
        <name>FMN</name>
        <dbReference type="ChEBI" id="CHEBI:58210"/>
    </ligand>
</feature>
<dbReference type="NCBIfam" id="NF003645">
    <property type="entry name" value="PRK05286.1-2"/>
    <property type="match status" value="1"/>
</dbReference>
<comment type="pathway">
    <text evidence="3 11">Pyrimidine metabolism; UMP biosynthesis via de novo pathway; orotate from (S)-dihydroorotate (quinone route): step 1/1.</text>
</comment>
<reference evidence="13 14" key="1">
    <citation type="submission" date="2020-07" db="EMBL/GenBank/DDBJ databases">
        <title>Huge and variable diversity of episymbiotic CPR bacteria and DPANN archaea in groundwater ecosystems.</title>
        <authorList>
            <person name="He C.Y."/>
            <person name="Keren R."/>
            <person name="Whittaker M."/>
            <person name="Farag I.F."/>
            <person name="Doudna J."/>
            <person name="Cate J.H.D."/>
            <person name="Banfield J.F."/>
        </authorList>
    </citation>
    <scope>NUCLEOTIDE SEQUENCE [LARGE SCALE GENOMIC DNA]</scope>
    <source>
        <strain evidence="13">NC_groundwater_70_Ag_B-0.1um_54_66</strain>
    </source>
</reference>
<dbReference type="PANTHER" id="PTHR48109">
    <property type="entry name" value="DIHYDROOROTATE DEHYDROGENASE (QUINONE), MITOCHONDRIAL-RELATED"/>
    <property type="match status" value="1"/>
</dbReference>
<feature type="domain" description="Dihydroorotate dehydrogenase catalytic" evidence="12">
    <location>
        <begin position="41"/>
        <end position="337"/>
    </location>
</feature>
<dbReference type="GO" id="GO:0005886">
    <property type="term" value="C:plasma membrane"/>
    <property type="evidence" value="ECO:0007669"/>
    <property type="project" value="UniProtKB-SubCell"/>
</dbReference>
<evidence type="ECO:0000256" key="11">
    <source>
        <dbReference type="HAMAP-Rule" id="MF_00225"/>
    </source>
</evidence>
<dbReference type="GO" id="GO:0106430">
    <property type="term" value="F:dihydroorotate dehydrogenase (quinone) activity"/>
    <property type="evidence" value="ECO:0007669"/>
    <property type="project" value="UniProtKB-EC"/>
</dbReference>
<dbReference type="Gene3D" id="3.20.20.70">
    <property type="entry name" value="Aldolase class I"/>
    <property type="match status" value="1"/>
</dbReference>
<feature type="binding site" evidence="11">
    <location>
        <position position="265"/>
    </location>
    <ligand>
        <name>FMN</name>
        <dbReference type="ChEBI" id="CHEBI:58210"/>
    </ligand>
</feature>
<dbReference type="SUPFAM" id="SSF51395">
    <property type="entry name" value="FMN-linked oxidoreductases"/>
    <property type="match status" value="1"/>
</dbReference>
<keyword evidence="9 11" id="KW-0472">Membrane</keyword>
<dbReference type="GO" id="GO:0006207">
    <property type="term" value="P:'de novo' pyrimidine nucleobase biosynthetic process"/>
    <property type="evidence" value="ECO:0007669"/>
    <property type="project" value="UniProtKB-UniRule"/>
</dbReference>
<evidence type="ECO:0000256" key="5">
    <source>
        <dbReference type="ARBA" id="ARBA00022630"/>
    </source>
</evidence>
<dbReference type="NCBIfam" id="NF003652">
    <property type="entry name" value="PRK05286.2-5"/>
    <property type="match status" value="1"/>
</dbReference>
<dbReference type="CDD" id="cd04738">
    <property type="entry name" value="DHOD_2_like"/>
    <property type="match status" value="1"/>
</dbReference>
<proteinExistence type="inferred from homology"/>
<feature type="binding site" evidence="11">
    <location>
        <begin position="58"/>
        <end position="62"/>
    </location>
    <ligand>
        <name>FMN</name>
        <dbReference type="ChEBI" id="CHEBI:58210"/>
    </ligand>
</feature>
<dbReference type="AlphaFoldDB" id="A0A7T5UHS4"/>
<dbReference type="Proteomes" id="UP000595362">
    <property type="component" value="Chromosome"/>
</dbReference>
<evidence type="ECO:0000256" key="1">
    <source>
        <dbReference type="ARBA" id="ARBA00003125"/>
    </source>
</evidence>
<evidence type="ECO:0000313" key="14">
    <source>
        <dbReference type="Proteomes" id="UP000595362"/>
    </source>
</evidence>
<dbReference type="InterPro" id="IPR005719">
    <property type="entry name" value="Dihydroorotate_DH_2"/>
</dbReference>
<feature type="binding site" evidence="11">
    <location>
        <position position="294"/>
    </location>
    <ligand>
        <name>FMN</name>
        <dbReference type="ChEBI" id="CHEBI:58210"/>
    </ligand>
</feature>
<dbReference type="GO" id="GO:0005737">
    <property type="term" value="C:cytoplasm"/>
    <property type="evidence" value="ECO:0007669"/>
    <property type="project" value="InterPro"/>
</dbReference>
<feature type="binding site" evidence="11">
    <location>
        <position position="242"/>
    </location>
    <ligand>
        <name>FMN</name>
        <dbReference type="ChEBI" id="CHEBI:58210"/>
    </ligand>
</feature>
<feature type="active site" description="Nucleophile" evidence="11">
    <location>
        <position position="174"/>
    </location>
</feature>
<feature type="binding site" evidence="11">
    <location>
        <position position="176"/>
    </location>
    <ligand>
        <name>substrate</name>
    </ligand>
</feature>
<organism evidence="13 14">
    <name type="scientific">Micavibrio aeruginosavorus</name>
    <dbReference type="NCBI Taxonomy" id="349221"/>
    <lineage>
        <taxon>Bacteria</taxon>
        <taxon>Pseudomonadati</taxon>
        <taxon>Bdellovibrionota</taxon>
        <taxon>Bdellovibrionia</taxon>
        <taxon>Bdellovibrionales</taxon>
        <taxon>Pseudobdellovibrionaceae</taxon>
        <taxon>Micavibrio</taxon>
    </lineage>
</organism>
<dbReference type="PROSITE" id="PS00912">
    <property type="entry name" value="DHODEHASE_2"/>
    <property type="match status" value="1"/>
</dbReference>
<feature type="binding site" evidence="11">
    <location>
        <begin position="107"/>
        <end position="111"/>
    </location>
    <ligand>
        <name>substrate</name>
    </ligand>
</feature>
<dbReference type="UniPathway" id="UPA00070">
    <property type="reaction ID" value="UER00946"/>
</dbReference>
<evidence type="ECO:0000259" key="12">
    <source>
        <dbReference type="Pfam" id="PF01180"/>
    </source>
</evidence>
<dbReference type="InterPro" id="IPR050074">
    <property type="entry name" value="DHO_dehydrogenase"/>
</dbReference>
<feature type="binding site" evidence="11">
    <location>
        <position position="62"/>
    </location>
    <ligand>
        <name>substrate</name>
    </ligand>
</feature>
<evidence type="ECO:0000256" key="8">
    <source>
        <dbReference type="ARBA" id="ARBA00023002"/>
    </source>
</evidence>
<dbReference type="InterPro" id="IPR013785">
    <property type="entry name" value="Aldolase_TIM"/>
</dbReference>
<dbReference type="PANTHER" id="PTHR48109:SF4">
    <property type="entry name" value="DIHYDROOROTATE DEHYDROGENASE (QUINONE), MITOCHONDRIAL"/>
    <property type="match status" value="1"/>
</dbReference>
<feature type="binding site" evidence="11">
    <location>
        <begin position="243"/>
        <end position="244"/>
    </location>
    <ligand>
        <name>substrate</name>
    </ligand>
</feature>
<keyword evidence="8 11" id="KW-0560">Oxidoreductase</keyword>
<dbReference type="InterPro" id="IPR005720">
    <property type="entry name" value="Dihydroorotate_DH_cat"/>
</dbReference>